<organism evidence="3 4">
    <name type="scientific">Actinacidiphila acididurans</name>
    <dbReference type="NCBI Taxonomy" id="2784346"/>
    <lineage>
        <taxon>Bacteria</taxon>
        <taxon>Bacillati</taxon>
        <taxon>Actinomycetota</taxon>
        <taxon>Actinomycetes</taxon>
        <taxon>Kitasatosporales</taxon>
        <taxon>Streptomycetaceae</taxon>
        <taxon>Actinacidiphila</taxon>
    </lineage>
</organism>
<keyword evidence="2" id="KW-0812">Transmembrane</keyword>
<name>A0ABS2TYP1_9ACTN</name>
<feature type="transmembrane region" description="Helical" evidence="2">
    <location>
        <begin position="86"/>
        <end position="107"/>
    </location>
</feature>
<proteinExistence type="predicted"/>
<keyword evidence="4" id="KW-1185">Reference proteome</keyword>
<dbReference type="EMBL" id="JADKYB010000018">
    <property type="protein sequence ID" value="MBM9508458.1"/>
    <property type="molecule type" value="Genomic_DNA"/>
</dbReference>
<feature type="compositionally biased region" description="Pro residues" evidence="1">
    <location>
        <begin position="56"/>
        <end position="70"/>
    </location>
</feature>
<feature type="region of interest" description="Disordered" evidence="1">
    <location>
        <begin position="1"/>
        <end position="72"/>
    </location>
</feature>
<gene>
    <name evidence="3" type="ORF">ITX44_28665</name>
</gene>
<keyword evidence="2" id="KW-0472">Membrane</keyword>
<sequence>MSDHFPPATPGQDPQAFGPPAAFDQPPADPPAGFGPPPAADPPAGFGPPASFDPAAWPPPTSPPYPPEAPPGVVAAAVRSRRRRGIALGVAAALVALAAAGGIGYAVTRGGGDGTKDAPAASGASHPRAKAFGARSGGSHYGSLGLMLLPVPDDFDPGPDIQTYGNDAVLDAGRAQDLMRQNVASLSAKDRKAYDATLRDMHIEGAGLRTYQGSTDDLVISVQILQMRNKVLARDDTRLFAAITKAMHVFRPGPKITGHPYATCVLSPSDREEKIDSMLCRATEGDLLVTLSATAPKPMDTTAAAGLLAKQLDRIQDPGEAV</sequence>
<reference evidence="3 4" key="1">
    <citation type="submission" date="2021-01" db="EMBL/GenBank/DDBJ databases">
        <title>Streptomyces acididurans sp. nov., isolated from a peat swamp forest soil.</title>
        <authorList>
            <person name="Chantavorakit T."/>
            <person name="Duangmal K."/>
        </authorList>
    </citation>
    <scope>NUCLEOTIDE SEQUENCE [LARGE SCALE GENOMIC DNA]</scope>
    <source>
        <strain evidence="3 4">KK5PA1</strain>
    </source>
</reference>
<protein>
    <submittedName>
        <fullName evidence="3">Uncharacterized protein</fullName>
    </submittedName>
</protein>
<feature type="compositionally biased region" description="Low complexity" evidence="1">
    <location>
        <begin position="10"/>
        <end position="26"/>
    </location>
</feature>
<feature type="compositionally biased region" description="Low complexity" evidence="1">
    <location>
        <begin position="42"/>
        <end position="55"/>
    </location>
</feature>
<keyword evidence="2" id="KW-1133">Transmembrane helix</keyword>
<evidence type="ECO:0000256" key="1">
    <source>
        <dbReference type="SAM" id="MobiDB-lite"/>
    </source>
</evidence>
<evidence type="ECO:0000256" key="2">
    <source>
        <dbReference type="SAM" id="Phobius"/>
    </source>
</evidence>
<comment type="caution">
    <text evidence="3">The sequence shown here is derived from an EMBL/GenBank/DDBJ whole genome shotgun (WGS) entry which is preliminary data.</text>
</comment>
<feature type="compositionally biased region" description="Pro residues" evidence="1">
    <location>
        <begin position="27"/>
        <end position="41"/>
    </location>
</feature>
<accession>A0ABS2TYP1</accession>
<dbReference type="Proteomes" id="UP000749040">
    <property type="component" value="Unassembled WGS sequence"/>
</dbReference>
<evidence type="ECO:0000313" key="3">
    <source>
        <dbReference type="EMBL" id="MBM9508458.1"/>
    </source>
</evidence>
<dbReference type="RefSeq" id="WP_205360474.1">
    <property type="nucleotide sequence ID" value="NZ_JADKYB010000018.1"/>
</dbReference>
<feature type="region of interest" description="Disordered" evidence="1">
    <location>
        <begin position="115"/>
        <end position="134"/>
    </location>
</feature>
<evidence type="ECO:0000313" key="4">
    <source>
        <dbReference type="Proteomes" id="UP000749040"/>
    </source>
</evidence>